<dbReference type="AlphaFoldDB" id="A0AAD6EVF0"/>
<sequence>MAIPPYPFNCLKEEKHEDPTLKRRSSSASLFFPIEEGDNPHKELILSLPKETRWQPYVLRLYEGFWWWEGIIPGIIGIQQRFKARPNDVFIISFPKSGTTWLKALTFSTMNRHKYSFTNHPLLRLSPHDCIRFLELIYCQGEESYAESLTSPRLLCCHTPYSCLPDSMTTSECRIVYICRDPKDVLVSAWYMDKNYIPDAPLSFNQAFEVFCDGRSGAGPIWDHVLQYWNESLRRPDKILFLNYEEMISEPHQNLRKLAEFIRCPFSEEEEKTGVIEQIIELCSFNKLKELDVNKKGEGFSNIENELFFRKGVVGDWKNNMTLEMAERLDEITREKLHGSGLTFSSR</sequence>
<dbReference type="EC" id="2.8.2.-" evidence="3"/>
<keyword evidence="2 3" id="KW-0808">Transferase</keyword>
<dbReference type="EMBL" id="JAMRDG010000001">
    <property type="protein sequence ID" value="KAJ3702474.1"/>
    <property type="molecule type" value="Genomic_DNA"/>
</dbReference>
<gene>
    <name evidence="5" type="ORF">LUZ61_006179</name>
</gene>
<dbReference type="Gene3D" id="3.40.50.300">
    <property type="entry name" value="P-loop containing nucleotide triphosphate hydrolases"/>
    <property type="match status" value="1"/>
</dbReference>
<comment type="caution">
    <text evidence="5">The sequence shown here is derived from an EMBL/GenBank/DDBJ whole genome shotgun (WGS) entry which is preliminary data.</text>
</comment>
<feature type="domain" description="Sulfotransferase" evidence="4">
    <location>
        <begin position="86"/>
        <end position="341"/>
    </location>
</feature>
<comment type="similarity">
    <text evidence="1 3">Belongs to the sulfotransferase 1 family.</text>
</comment>
<keyword evidence="6" id="KW-1185">Reference proteome</keyword>
<evidence type="ECO:0000313" key="6">
    <source>
        <dbReference type="Proteomes" id="UP001210211"/>
    </source>
</evidence>
<dbReference type="GO" id="GO:0008146">
    <property type="term" value="F:sulfotransferase activity"/>
    <property type="evidence" value="ECO:0007669"/>
    <property type="project" value="InterPro"/>
</dbReference>
<protein>
    <recommendedName>
        <fullName evidence="3">Sulfotransferase</fullName>
        <ecNumber evidence="3">2.8.2.-</ecNumber>
    </recommendedName>
</protein>
<dbReference type="Pfam" id="PF00685">
    <property type="entry name" value="Sulfotransfer_1"/>
    <property type="match status" value="1"/>
</dbReference>
<evidence type="ECO:0000256" key="1">
    <source>
        <dbReference type="ARBA" id="ARBA00005771"/>
    </source>
</evidence>
<accession>A0AAD6EVF0</accession>
<proteinExistence type="inferred from homology"/>
<evidence type="ECO:0000313" key="5">
    <source>
        <dbReference type="EMBL" id="KAJ3702474.1"/>
    </source>
</evidence>
<evidence type="ECO:0000256" key="2">
    <source>
        <dbReference type="ARBA" id="ARBA00022679"/>
    </source>
</evidence>
<evidence type="ECO:0000256" key="3">
    <source>
        <dbReference type="RuleBase" id="RU361155"/>
    </source>
</evidence>
<dbReference type="InterPro" id="IPR027417">
    <property type="entry name" value="P-loop_NTPase"/>
</dbReference>
<dbReference type="PANTHER" id="PTHR11783">
    <property type="entry name" value="SULFOTRANSFERASE SULT"/>
    <property type="match status" value="1"/>
</dbReference>
<dbReference type="SUPFAM" id="SSF52540">
    <property type="entry name" value="P-loop containing nucleoside triphosphate hydrolases"/>
    <property type="match status" value="1"/>
</dbReference>
<dbReference type="Proteomes" id="UP001210211">
    <property type="component" value="Unassembled WGS sequence"/>
</dbReference>
<reference evidence="5 6" key="1">
    <citation type="journal article" date="2022" name="Cell">
        <title>Repeat-based holocentromeres influence genome architecture and karyotype evolution.</title>
        <authorList>
            <person name="Hofstatter P.G."/>
            <person name="Thangavel G."/>
            <person name="Lux T."/>
            <person name="Neumann P."/>
            <person name="Vondrak T."/>
            <person name="Novak P."/>
            <person name="Zhang M."/>
            <person name="Costa L."/>
            <person name="Castellani M."/>
            <person name="Scott A."/>
            <person name="Toegelov H."/>
            <person name="Fuchs J."/>
            <person name="Mata-Sucre Y."/>
            <person name="Dias Y."/>
            <person name="Vanzela A.L.L."/>
            <person name="Huettel B."/>
            <person name="Almeida C.C.S."/>
            <person name="Simkova H."/>
            <person name="Souza G."/>
            <person name="Pedrosa-Harand A."/>
            <person name="Macas J."/>
            <person name="Mayer K.F.X."/>
            <person name="Houben A."/>
            <person name="Marques A."/>
        </authorList>
    </citation>
    <scope>NUCLEOTIDE SEQUENCE [LARGE SCALE GENOMIC DNA]</scope>
    <source>
        <strain evidence="5">RhyTen1mFocal</strain>
    </source>
</reference>
<evidence type="ECO:0000259" key="4">
    <source>
        <dbReference type="Pfam" id="PF00685"/>
    </source>
</evidence>
<dbReference type="InterPro" id="IPR000863">
    <property type="entry name" value="Sulfotransferase_dom"/>
</dbReference>
<organism evidence="5 6">
    <name type="scientific">Rhynchospora tenuis</name>
    <dbReference type="NCBI Taxonomy" id="198213"/>
    <lineage>
        <taxon>Eukaryota</taxon>
        <taxon>Viridiplantae</taxon>
        <taxon>Streptophyta</taxon>
        <taxon>Embryophyta</taxon>
        <taxon>Tracheophyta</taxon>
        <taxon>Spermatophyta</taxon>
        <taxon>Magnoliopsida</taxon>
        <taxon>Liliopsida</taxon>
        <taxon>Poales</taxon>
        <taxon>Cyperaceae</taxon>
        <taxon>Cyperoideae</taxon>
        <taxon>Rhynchosporeae</taxon>
        <taxon>Rhynchospora</taxon>
    </lineage>
</organism>
<name>A0AAD6EVF0_9POAL</name>